<protein>
    <submittedName>
        <fullName evidence="3">DUF3455 domain-containing protein</fullName>
    </submittedName>
</protein>
<keyword evidence="4" id="KW-1185">Reference proteome</keyword>
<evidence type="ECO:0000256" key="2">
    <source>
        <dbReference type="SAM" id="SignalP"/>
    </source>
</evidence>
<sequence>MPDETANDTMVRRARRRRGLRPAGAGVAAALAMGVAAVTTTAAQAAPVPPDAAGAAELQAAGVGGPGAVPNPGPGFRITSVYKVTSGTQTYACATDGSGTWAAGSTPEAQLRRYLSRDRIHHYGGPRWTSERDGSTIVGLTPPAQSVPKPGTIPWLLLEVKAHEGPAGELSAVTHISRIRTSGGVAPTRPCTAGETQAVPYGADYVLWTKKR</sequence>
<keyword evidence="2" id="KW-0732">Signal</keyword>
<feature type="region of interest" description="Disordered" evidence="1">
    <location>
        <begin position="1"/>
        <end position="23"/>
    </location>
</feature>
<name>A0ABT0ZZ68_9PSEU</name>
<dbReference type="PANTHER" id="PTHR35567:SF1">
    <property type="entry name" value="CONSERVED FUNGAL PROTEIN (AFU_ORTHOLOGUE AFUA_1G14230)"/>
    <property type="match status" value="1"/>
</dbReference>
<proteinExistence type="predicted"/>
<dbReference type="Pfam" id="PF11937">
    <property type="entry name" value="DUF3455"/>
    <property type="match status" value="1"/>
</dbReference>
<gene>
    <name evidence="3" type="ORF">KDL28_13315</name>
</gene>
<dbReference type="PANTHER" id="PTHR35567">
    <property type="entry name" value="MALATE DEHYDROGENASE (AFU_ORTHOLOGUE AFUA_2G13800)"/>
    <property type="match status" value="1"/>
</dbReference>
<dbReference type="Proteomes" id="UP001165283">
    <property type="component" value="Unassembled WGS sequence"/>
</dbReference>
<organism evidence="3 4">
    <name type="scientific">Pseudonocardia humida</name>
    <dbReference type="NCBI Taxonomy" id="2800819"/>
    <lineage>
        <taxon>Bacteria</taxon>
        <taxon>Bacillati</taxon>
        <taxon>Actinomycetota</taxon>
        <taxon>Actinomycetes</taxon>
        <taxon>Pseudonocardiales</taxon>
        <taxon>Pseudonocardiaceae</taxon>
        <taxon>Pseudonocardia</taxon>
    </lineage>
</organism>
<comment type="caution">
    <text evidence="3">The sequence shown here is derived from an EMBL/GenBank/DDBJ whole genome shotgun (WGS) entry which is preliminary data.</text>
</comment>
<dbReference type="PROSITE" id="PS51318">
    <property type="entry name" value="TAT"/>
    <property type="match status" value="1"/>
</dbReference>
<dbReference type="EMBL" id="JAGSOV010000028">
    <property type="protein sequence ID" value="MCO1656033.1"/>
    <property type="molecule type" value="Genomic_DNA"/>
</dbReference>
<feature type="signal peptide" evidence="2">
    <location>
        <begin position="1"/>
        <end position="45"/>
    </location>
</feature>
<dbReference type="RefSeq" id="WP_252438369.1">
    <property type="nucleotide sequence ID" value="NZ_JAGSOV010000028.1"/>
</dbReference>
<evidence type="ECO:0000313" key="3">
    <source>
        <dbReference type="EMBL" id="MCO1656033.1"/>
    </source>
</evidence>
<evidence type="ECO:0000313" key="4">
    <source>
        <dbReference type="Proteomes" id="UP001165283"/>
    </source>
</evidence>
<dbReference type="InterPro" id="IPR021851">
    <property type="entry name" value="DUF3455"/>
</dbReference>
<reference evidence="3" key="1">
    <citation type="submission" date="2021-04" db="EMBL/GenBank/DDBJ databases">
        <title>Pseudonocardia sp. nov., isolated from sandy soil of mangrove forest.</title>
        <authorList>
            <person name="Zan Z."/>
            <person name="Huang R."/>
            <person name="Liu W."/>
        </authorList>
    </citation>
    <scope>NUCLEOTIDE SEQUENCE</scope>
    <source>
        <strain evidence="3">S2-4</strain>
    </source>
</reference>
<accession>A0ABT0ZZ68</accession>
<feature type="chain" id="PRO_5045484251" evidence="2">
    <location>
        <begin position="46"/>
        <end position="212"/>
    </location>
</feature>
<dbReference type="InterPro" id="IPR006311">
    <property type="entry name" value="TAT_signal"/>
</dbReference>
<evidence type="ECO:0000256" key="1">
    <source>
        <dbReference type="SAM" id="MobiDB-lite"/>
    </source>
</evidence>